<feature type="chain" id="PRO_5032898604" description="Twin-arginine translocation pathway signal" evidence="1">
    <location>
        <begin position="24"/>
        <end position="184"/>
    </location>
</feature>
<dbReference type="InterPro" id="IPR006311">
    <property type="entry name" value="TAT_signal"/>
</dbReference>
<feature type="signal peptide" evidence="1">
    <location>
        <begin position="1"/>
        <end position="23"/>
    </location>
</feature>
<dbReference type="AlphaFoldDB" id="A0A840C501"/>
<keyword evidence="3" id="KW-1185">Reference proteome</keyword>
<gene>
    <name evidence="2" type="ORF">GGR16_003040</name>
</gene>
<reference evidence="2 3" key="1">
    <citation type="submission" date="2020-08" db="EMBL/GenBank/DDBJ databases">
        <title>Genomic Encyclopedia of Type Strains, Phase IV (KMG-IV): sequencing the most valuable type-strain genomes for metagenomic binning, comparative biology and taxonomic classification.</title>
        <authorList>
            <person name="Goeker M."/>
        </authorList>
    </citation>
    <scope>NUCLEOTIDE SEQUENCE [LARGE SCALE GENOMIC DNA]</scope>
    <source>
        <strain evidence="2 3">DSM 103737</strain>
    </source>
</reference>
<accession>A0A840C501</accession>
<comment type="caution">
    <text evidence="2">The sequence shown here is derived from an EMBL/GenBank/DDBJ whole genome shotgun (WGS) entry which is preliminary data.</text>
</comment>
<evidence type="ECO:0000256" key="1">
    <source>
        <dbReference type="SAM" id="SignalP"/>
    </source>
</evidence>
<name>A0A840C501_9HYPH</name>
<dbReference type="Proteomes" id="UP000577362">
    <property type="component" value="Unassembled WGS sequence"/>
</dbReference>
<evidence type="ECO:0000313" key="2">
    <source>
        <dbReference type="EMBL" id="MBB4018006.1"/>
    </source>
</evidence>
<dbReference type="PROSITE" id="PS51318">
    <property type="entry name" value="TAT"/>
    <property type="match status" value="1"/>
</dbReference>
<dbReference type="RefSeq" id="WP_246373085.1">
    <property type="nucleotide sequence ID" value="NZ_JACIEN010000003.1"/>
</dbReference>
<keyword evidence="1" id="KW-0732">Signal</keyword>
<sequence>MATVSRRHLLGMAALAGTLALGACVTPGTTPLPAGEAEALRLSAISVDISALVAQGQGPFATLVGDSLSEALASAFAGRLAPRDRTAPRLVVRLKSLTLSAWSGGTSIRINGTDFAEGGSDSDYLDGEALIVGRRGEIEARYPILFALPSSYSGPWYLADNEQRRAATIAQLYADWVKRKIVGR</sequence>
<evidence type="ECO:0008006" key="4">
    <source>
        <dbReference type="Google" id="ProtNLM"/>
    </source>
</evidence>
<proteinExistence type="predicted"/>
<dbReference type="EMBL" id="JACIEN010000003">
    <property type="protein sequence ID" value="MBB4018006.1"/>
    <property type="molecule type" value="Genomic_DNA"/>
</dbReference>
<protein>
    <recommendedName>
        <fullName evidence="4">Twin-arginine translocation pathway signal</fullName>
    </recommendedName>
</protein>
<organism evidence="2 3">
    <name type="scientific">Chelatococcus caeni</name>
    <dbReference type="NCBI Taxonomy" id="1348468"/>
    <lineage>
        <taxon>Bacteria</taxon>
        <taxon>Pseudomonadati</taxon>
        <taxon>Pseudomonadota</taxon>
        <taxon>Alphaproteobacteria</taxon>
        <taxon>Hyphomicrobiales</taxon>
        <taxon>Chelatococcaceae</taxon>
        <taxon>Chelatococcus</taxon>
    </lineage>
</organism>
<evidence type="ECO:0000313" key="3">
    <source>
        <dbReference type="Proteomes" id="UP000577362"/>
    </source>
</evidence>
<dbReference type="PROSITE" id="PS51257">
    <property type="entry name" value="PROKAR_LIPOPROTEIN"/>
    <property type="match status" value="1"/>
</dbReference>